<evidence type="ECO:0000313" key="3">
    <source>
        <dbReference type="EMBL" id="OMF52227.1"/>
    </source>
</evidence>
<organism evidence="3 4">
    <name type="scientific">Paenibacillus rhizosphaerae</name>
    <dbReference type="NCBI Taxonomy" id="297318"/>
    <lineage>
        <taxon>Bacteria</taxon>
        <taxon>Bacillati</taxon>
        <taxon>Bacillota</taxon>
        <taxon>Bacilli</taxon>
        <taxon>Bacillales</taxon>
        <taxon>Paenibacillaceae</taxon>
        <taxon>Paenibacillus</taxon>
    </lineage>
</organism>
<dbReference type="Gene3D" id="3.30.565.40">
    <property type="entry name" value="Fervidobacterium nodosum Rt17-B1 like"/>
    <property type="match status" value="1"/>
</dbReference>
<dbReference type="Proteomes" id="UP000187172">
    <property type="component" value="Unassembled WGS sequence"/>
</dbReference>
<keyword evidence="1" id="KW-0472">Membrane</keyword>
<evidence type="ECO:0000313" key="4">
    <source>
        <dbReference type="Proteomes" id="UP000187172"/>
    </source>
</evidence>
<evidence type="ECO:0000259" key="2">
    <source>
        <dbReference type="Pfam" id="PF11738"/>
    </source>
</evidence>
<dbReference type="Gene3D" id="3.90.640.20">
    <property type="entry name" value="Heat-shock cognate protein, ATPase"/>
    <property type="match status" value="1"/>
</dbReference>
<dbReference type="InterPro" id="IPR037126">
    <property type="entry name" value="PdaC/RsiV-like_sf"/>
</dbReference>
<dbReference type="RefSeq" id="WP_076173049.1">
    <property type="nucleotide sequence ID" value="NZ_MRTP01000007.1"/>
</dbReference>
<reference evidence="3 4" key="1">
    <citation type="submission" date="2016-11" db="EMBL/GenBank/DDBJ databases">
        <title>Paenibacillus species isolates.</title>
        <authorList>
            <person name="Beno S.M."/>
        </authorList>
    </citation>
    <scope>NUCLEOTIDE SEQUENCE [LARGE SCALE GENOMIC DNA]</scope>
    <source>
        <strain evidence="3 4">FSL R5-0378</strain>
    </source>
</reference>
<name>A0A1R1EK96_9BACL</name>
<keyword evidence="1" id="KW-1133">Transmembrane helix</keyword>
<keyword evidence="4" id="KW-1185">Reference proteome</keyword>
<dbReference type="EMBL" id="MRTP01000007">
    <property type="protein sequence ID" value="OMF52227.1"/>
    <property type="molecule type" value="Genomic_DNA"/>
</dbReference>
<proteinExistence type="predicted"/>
<gene>
    <name evidence="3" type="ORF">BK138_22520</name>
</gene>
<dbReference type="STRING" id="297318.BK138_22520"/>
<dbReference type="AlphaFoldDB" id="A0A1R1EK96"/>
<accession>A0A1R1EK96</accession>
<feature type="domain" description="DUF3298" evidence="2">
    <location>
        <begin position="198"/>
        <end position="282"/>
    </location>
</feature>
<feature type="transmembrane region" description="Helical" evidence="1">
    <location>
        <begin position="43"/>
        <end position="62"/>
    </location>
</feature>
<protein>
    <submittedName>
        <fullName evidence="3">Anti-sigma factor</fullName>
    </submittedName>
</protein>
<dbReference type="Pfam" id="PF11738">
    <property type="entry name" value="DUF3298"/>
    <property type="match status" value="1"/>
</dbReference>
<comment type="caution">
    <text evidence="3">The sequence shown here is derived from an EMBL/GenBank/DDBJ whole genome shotgun (WGS) entry which is preliminary data.</text>
</comment>
<dbReference type="InterPro" id="IPR021729">
    <property type="entry name" value="DUF3298"/>
</dbReference>
<sequence>MNNHMERLRTEYQNTPVPEELDRIVDQAIAKSLHSSRRKRVKYTWAAGACAVVLLFLVTINASPAVANALSAIPGVDRIIKVLTWKEYAVDEPGGYHANIKVPAVTNLDNQPLEQGLNEKYLKENKALYDKFMAEIEALKQQGGGHLGLDAGYKIKTDNNDILSIERYVDESRGSTSEKLELDTIDKKNEILITLPMLFKDDRYIQLISDNIKEQMKQQMKTDADKFYWVSGSAEVLPTDEFRAIQKDHSFYINNDGKLVIVFNKYEVAPGYMGSPEFIIPTEVISDALVSRKYIK</sequence>
<evidence type="ECO:0000256" key="1">
    <source>
        <dbReference type="SAM" id="Phobius"/>
    </source>
</evidence>
<keyword evidence="1" id="KW-0812">Transmembrane</keyword>